<dbReference type="AlphaFoldDB" id="A0A6J6DVA3"/>
<dbReference type="PANTHER" id="PTHR11557">
    <property type="entry name" value="PORPHOBILINOGEN DEAMINASE"/>
    <property type="match status" value="1"/>
</dbReference>
<feature type="domain" description="Porphobilinogen deaminase N-terminal" evidence="5">
    <location>
        <begin position="4"/>
        <end position="205"/>
    </location>
</feature>
<evidence type="ECO:0000256" key="2">
    <source>
        <dbReference type="ARBA" id="ARBA00012655"/>
    </source>
</evidence>
<dbReference type="InterPro" id="IPR022418">
    <property type="entry name" value="Porphobilinogen_deaminase_C"/>
</dbReference>
<dbReference type="InterPro" id="IPR022417">
    <property type="entry name" value="Porphobilin_deaminase_N"/>
</dbReference>
<keyword evidence="4" id="KW-0627">Porphyrin biosynthesis</keyword>
<dbReference type="PIRSF" id="PIRSF001438">
    <property type="entry name" value="4pyrrol_synth_OHMeBilane_synth"/>
    <property type="match status" value="1"/>
</dbReference>
<evidence type="ECO:0000259" key="5">
    <source>
        <dbReference type="Pfam" id="PF01379"/>
    </source>
</evidence>
<dbReference type="GO" id="GO:0006783">
    <property type="term" value="P:heme biosynthetic process"/>
    <property type="evidence" value="ECO:0007669"/>
    <property type="project" value="TreeGrafter"/>
</dbReference>
<evidence type="ECO:0000256" key="3">
    <source>
        <dbReference type="ARBA" id="ARBA00022679"/>
    </source>
</evidence>
<dbReference type="EMBL" id="CAEZTI010000131">
    <property type="protein sequence ID" value="CAB4566859.1"/>
    <property type="molecule type" value="Genomic_DNA"/>
</dbReference>
<reference evidence="7" key="1">
    <citation type="submission" date="2020-05" db="EMBL/GenBank/DDBJ databases">
        <authorList>
            <person name="Chiriac C."/>
            <person name="Salcher M."/>
            <person name="Ghai R."/>
            <person name="Kavagutti S V."/>
        </authorList>
    </citation>
    <scope>NUCLEOTIDE SEQUENCE</scope>
</reference>
<evidence type="ECO:0000259" key="6">
    <source>
        <dbReference type="Pfam" id="PF03900"/>
    </source>
</evidence>
<organism evidence="7">
    <name type="scientific">freshwater metagenome</name>
    <dbReference type="NCBI Taxonomy" id="449393"/>
    <lineage>
        <taxon>unclassified sequences</taxon>
        <taxon>metagenomes</taxon>
        <taxon>ecological metagenomes</taxon>
    </lineage>
</organism>
<dbReference type="PRINTS" id="PR00151">
    <property type="entry name" value="PORPHBDMNASE"/>
</dbReference>
<protein>
    <recommendedName>
        <fullName evidence="2">hydroxymethylbilane synthase</fullName>
        <ecNumber evidence="2">2.5.1.61</ecNumber>
    </recommendedName>
</protein>
<dbReference type="InterPro" id="IPR036803">
    <property type="entry name" value="Porphobilinogen_deaminase_C_sf"/>
</dbReference>
<name>A0A6J6DVA3_9ZZZZ</name>
<dbReference type="Pfam" id="PF03900">
    <property type="entry name" value="Porphobil_deamC"/>
    <property type="match status" value="1"/>
</dbReference>
<dbReference type="SUPFAM" id="SSF53850">
    <property type="entry name" value="Periplasmic binding protein-like II"/>
    <property type="match status" value="1"/>
</dbReference>
<comment type="similarity">
    <text evidence="1">Belongs to the HMBS family.</text>
</comment>
<dbReference type="SUPFAM" id="SSF54782">
    <property type="entry name" value="Porphobilinogen deaminase (hydroxymethylbilane synthase), C-terminal domain"/>
    <property type="match status" value="1"/>
</dbReference>
<sequence>MTQLRIATRSSAQARTQAENIGALIERMSPGVSVEYVFVDTHGDVNQTTPLHQMGGQGVFVKEVQRAVLDGAADIAVHSAKDLPSQTADGLVIAAVGERRTPNDALIGRSLDDLAVGATVATGSVRRRAQLMRMRPDLQFVDLRGNIQTRLSKIPDGGAIVMAVAALEILGMADHIAQVLDIDVAVPMVGQGSVAVEARLDDRATLEILSAIDHVSSRYAVETERAFLAELGAGCSLPVGAHLTKEGVFHAFMATDDCSDSVQLVGSIGDTDDNIAVGIAAAHECRNRLAEVTE</sequence>
<evidence type="ECO:0000256" key="1">
    <source>
        <dbReference type="ARBA" id="ARBA00005638"/>
    </source>
</evidence>
<proteinExistence type="inferred from homology"/>
<dbReference type="InterPro" id="IPR000860">
    <property type="entry name" value="HemC"/>
</dbReference>
<feature type="domain" description="Porphobilinogen deaminase C-terminal" evidence="6">
    <location>
        <begin position="220"/>
        <end position="285"/>
    </location>
</feature>
<dbReference type="Gene3D" id="3.30.160.40">
    <property type="entry name" value="Porphobilinogen deaminase, C-terminal domain"/>
    <property type="match status" value="1"/>
</dbReference>
<keyword evidence="3" id="KW-0808">Transferase</keyword>
<accession>A0A6J6DVA3</accession>
<evidence type="ECO:0000313" key="7">
    <source>
        <dbReference type="EMBL" id="CAB4566859.1"/>
    </source>
</evidence>
<dbReference type="Pfam" id="PF01379">
    <property type="entry name" value="Porphobil_deam"/>
    <property type="match status" value="1"/>
</dbReference>
<evidence type="ECO:0000256" key="4">
    <source>
        <dbReference type="ARBA" id="ARBA00023244"/>
    </source>
</evidence>
<dbReference type="NCBIfam" id="TIGR00212">
    <property type="entry name" value="hemC"/>
    <property type="match status" value="1"/>
</dbReference>
<dbReference type="EC" id="2.5.1.61" evidence="2"/>
<dbReference type="PANTHER" id="PTHR11557:SF0">
    <property type="entry name" value="PORPHOBILINOGEN DEAMINASE"/>
    <property type="match status" value="1"/>
</dbReference>
<dbReference type="GO" id="GO:0004418">
    <property type="term" value="F:hydroxymethylbilane synthase activity"/>
    <property type="evidence" value="ECO:0007669"/>
    <property type="project" value="UniProtKB-EC"/>
</dbReference>
<gene>
    <name evidence="7" type="ORF">UFOPK1619_00704</name>
</gene>
<dbReference type="Gene3D" id="3.40.190.10">
    <property type="entry name" value="Periplasmic binding protein-like II"/>
    <property type="match status" value="2"/>
</dbReference>
<dbReference type="GO" id="GO:0005737">
    <property type="term" value="C:cytoplasm"/>
    <property type="evidence" value="ECO:0007669"/>
    <property type="project" value="TreeGrafter"/>
</dbReference>